<dbReference type="PROSITE" id="PS51186">
    <property type="entry name" value="GNAT"/>
    <property type="match status" value="1"/>
</dbReference>
<keyword evidence="3" id="KW-1185">Reference proteome</keyword>
<sequence>MYVQGPSCGATSRSLSVRLAIMNLMMTFDPTPDARRLSLSPLTPADLELVFEVYSDPDTWQHLPVGRHKTREESRTIVDASMSSRRDHEIGQWAVRVTDQGADDGLAAGTFIGTGGVNMTPALVWNLGYRLSPMAWGRGFATEIALAAVAAARIHNDSIAITARVLSNNPASARVAVRAGLRKVWEGPSTTGAAAGISREIFSDLDLGDDALHSLIEAG</sequence>
<accession>A0ABY2JGH1</accession>
<protein>
    <submittedName>
        <fullName evidence="2">N-acetyltransferase</fullName>
    </submittedName>
</protein>
<dbReference type="SUPFAM" id="SSF55729">
    <property type="entry name" value="Acyl-CoA N-acyltransferases (Nat)"/>
    <property type="match status" value="1"/>
</dbReference>
<proteinExistence type="predicted"/>
<gene>
    <name evidence="2" type="ORF">E3T25_04590</name>
</gene>
<organism evidence="2 3">
    <name type="scientific">Cryobacterium sandaracinum</name>
    <dbReference type="NCBI Taxonomy" id="1259247"/>
    <lineage>
        <taxon>Bacteria</taxon>
        <taxon>Bacillati</taxon>
        <taxon>Actinomycetota</taxon>
        <taxon>Actinomycetes</taxon>
        <taxon>Micrococcales</taxon>
        <taxon>Microbacteriaceae</taxon>
        <taxon>Cryobacterium</taxon>
    </lineage>
</organism>
<dbReference type="InterPro" id="IPR051531">
    <property type="entry name" value="N-acetyltransferase"/>
</dbReference>
<evidence type="ECO:0000259" key="1">
    <source>
        <dbReference type="PROSITE" id="PS51186"/>
    </source>
</evidence>
<dbReference type="EMBL" id="SOGO01000014">
    <property type="protein sequence ID" value="TFD05185.1"/>
    <property type="molecule type" value="Genomic_DNA"/>
</dbReference>
<reference evidence="2 3" key="1">
    <citation type="submission" date="2019-03" db="EMBL/GenBank/DDBJ databases">
        <title>Genomics of glacier-inhabiting Cryobacterium strains.</title>
        <authorList>
            <person name="Liu Q."/>
            <person name="Xin Y.-H."/>
        </authorList>
    </citation>
    <scope>NUCLEOTIDE SEQUENCE [LARGE SCALE GENOMIC DNA]</scope>
    <source>
        <strain evidence="2 3">TMT2-16</strain>
    </source>
</reference>
<name>A0ABY2JGH1_9MICO</name>
<dbReference type="Gene3D" id="3.40.630.30">
    <property type="match status" value="1"/>
</dbReference>
<dbReference type="Proteomes" id="UP000297851">
    <property type="component" value="Unassembled WGS sequence"/>
</dbReference>
<feature type="domain" description="N-acetyltransferase" evidence="1">
    <location>
        <begin position="37"/>
        <end position="208"/>
    </location>
</feature>
<dbReference type="PANTHER" id="PTHR43792">
    <property type="entry name" value="GNAT FAMILY, PUTATIVE (AFU_ORTHOLOGUE AFUA_3G00765)-RELATED-RELATED"/>
    <property type="match status" value="1"/>
</dbReference>
<dbReference type="InterPro" id="IPR016181">
    <property type="entry name" value="Acyl_CoA_acyltransferase"/>
</dbReference>
<evidence type="ECO:0000313" key="3">
    <source>
        <dbReference type="Proteomes" id="UP000297851"/>
    </source>
</evidence>
<evidence type="ECO:0000313" key="2">
    <source>
        <dbReference type="EMBL" id="TFD05185.1"/>
    </source>
</evidence>
<comment type="caution">
    <text evidence="2">The sequence shown here is derived from an EMBL/GenBank/DDBJ whole genome shotgun (WGS) entry which is preliminary data.</text>
</comment>
<dbReference type="Pfam" id="PF13302">
    <property type="entry name" value="Acetyltransf_3"/>
    <property type="match status" value="1"/>
</dbReference>
<dbReference type="InterPro" id="IPR000182">
    <property type="entry name" value="GNAT_dom"/>
</dbReference>
<dbReference type="PANTHER" id="PTHR43792:SF1">
    <property type="entry name" value="N-ACETYLTRANSFERASE DOMAIN-CONTAINING PROTEIN"/>
    <property type="match status" value="1"/>
</dbReference>